<dbReference type="InterPro" id="IPR012827">
    <property type="entry name" value="Hemerythrin_metal-bd"/>
</dbReference>
<dbReference type="InterPro" id="IPR035938">
    <property type="entry name" value="Hemerythrin-like_sf"/>
</dbReference>
<protein>
    <submittedName>
        <fullName evidence="4">Hemerythrin-like metal-binding domain protein</fullName>
    </submittedName>
</protein>
<reference evidence="5" key="1">
    <citation type="submission" date="2016-11" db="EMBL/GenBank/DDBJ databases">
        <authorList>
            <person name="Varghese N."/>
            <person name="Submissions S."/>
        </authorList>
    </citation>
    <scope>NUCLEOTIDE SEQUENCE [LARGE SCALE GENOMIC DNA]</scope>
    <source>
        <strain evidence="5">Sac-22</strain>
    </source>
</reference>
<dbReference type="AlphaFoldDB" id="A0A1M7LFT3"/>
<evidence type="ECO:0000256" key="2">
    <source>
        <dbReference type="ARBA" id="ARBA00022723"/>
    </source>
</evidence>
<organism evidence="4 5">
    <name type="scientific">Duganella sacchari</name>
    <dbReference type="NCBI Taxonomy" id="551987"/>
    <lineage>
        <taxon>Bacteria</taxon>
        <taxon>Pseudomonadati</taxon>
        <taxon>Pseudomonadota</taxon>
        <taxon>Betaproteobacteria</taxon>
        <taxon>Burkholderiales</taxon>
        <taxon>Oxalobacteraceae</taxon>
        <taxon>Telluria group</taxon>
        <taxon>Duganella</taxon>
    </lineage>
</organism>
<dbReference type="CDD" id="cd12107">
    <property type="entry name" value="Hemerythrin"/>
    <property type="match status" value="1"/>
</dbReference>
<dbReference type="RefSeq" id="WP_208861858.1">
    <property type="nucleotide sequence ID" value="NZ_FRCX01000002.1"/>
</dbReference>
<evidence type="ECO:0000313" key="4">
    <source>
        <dbReference type="EMBL" id="SHM76834.1"/>
    </source>
</evidence>
<gene>
    <name evidence="4" type="ORF">SAMN05192549_102453</name>
</gene>
<keyword evidence="3" id="KW-0408">Iron</keyword>
<dbReference type="EMBL" id="FRCX01000002">
    <property type="protein sequence ID" value="SHM76834.1"/>
    <property type="molecule type" value="Genomic_DNA"/>
</dbReference>
<dbReference type="SUPFAM" id="SSF47188">
    <property type="entry name" value="Hemerythrin-like"/>
    <property type="match status" value="1"/>
</dbReference>
<keyword evidence="2" id="KW-0479">Metal-binding</keyword>
<accession>A0A1M7LFT3</accession>
<comment type="similarity">
    <text evidence="1">Belongs to the hemerythrin family.</text>
</comment>
<dbReference type="Proteomes" id="UP000184339">
    <property type="component" value="Unassembled WGS sequence"/>
</dbReference>
<evidence type="ECO:0000313" key="5">
    <source>
        <dbReference type="Proteomes" id="UP000184339"/>
    </source>
</evidence>
<dbReference type="Gene3D" id="1.20.120.50">
    <property type="entry name" value="Hemerythrin-like"/>
    <property type="match status" value="1"/>
</dbReference>
<sequence>METTALSPDMVLGIPLFDEAHAALAEQIQTLLHGPDEEFETHLAALVECLEVDFRVEEQLMDAIDYPATRSHREQHARVLATLHGLPPGDIDAGRKVAMLILPWFQMHLATADTALAIALQMAGRAESGSAEKACLPRASPAAAVALPRQ</sequence>
<evidence type="ECO:0000256" key="3">
    <source>
        <dbReference type="ARBA" id="ARBA00023004"/>
    </source>
</evidence>
<proteinExistence type="inferred from homology"/>
<dbReference type="GO" id="GO:0046872">
    <property type="term" value="F:metal ion binding"/>
    <property type="evidence" value="ECO:0007669"/>
    <property type="project" value="UniProtKB-KW"/>
</dbReference>
<evidence type="ECO:0000256" key="1">
    <source>
        <dbReference type="ARBA" id="ARBA00010587"/>
    </source>
</evidence>
<dbReference type="STRING" id="551987.SAMN05192549_102453"/>
<keyword evidence="5" id="KW-1185">Reference proteome</keyword>
<name>A0A1M7LFT3_9BURK</name>